<dbReference type="AlphaFoldDB" id="A0A0H5QYM2"/>
<protein>
    <submittedName>
        <fullName evidence="1">Uncharacterized protein</fullName>
    </submittedName>
</protein>
<evidence type="ECO:0000313" key="1">
    <source>
        <dbReference type="EMBL" id="CRZ06802.1"/>
    </source>
</evidence>
<name>A0A0H5QYM2_9EUKA</name>
<proteinExistence type="predicted"/>
<accession>A0A0H5QYM2</accession>
<dbReference type="EMBL" id="HACM01006360">
    <property type="protein sequence ID" value="CRZ06802.1"/>
    <property type="molecule type" value="Transcribed_RNA"/>
</dbReference>
<organism evidence="1">
    <name type="scientific">Spongospora subterranea</name>
    <dbReference type="NCBI Taxonomy" id="70186"/>
    <lineage>
        <taxon>Eukaryota</taxon>
        <taxon>Sar</taxon>
        <taxon>Rhizaria</taxon>
        <taxon>Endomyxa</taxon>
        <taxon>Phytomyxea</taxon>
        <taxon>Plasmodiophorida</taxon>
        <taxon>Plasmodiophoridae</taxon>
        <taxon>Spongospora</taxon>
    </lineage>
</organism>
<reference evidence="1" key="1">
    <citation type="submission" date="2015-04" db="EMBL/GenBank/DDBJ databases">
        <title>The genome sequence of the plant pathogenic Rhizarian Plasmodiophora brassicae reveals insights in its biotrophic life cycle and the origin of chitin synthesis.</title>
        <authorList>
            <person name="Schwelm A."/>
            <person name="Fogelqvist J."/>
            <person name="Knaust A."/>
            <person name="Julke S."/>
            <person name="Lilja T."/>
            <person name="Dhandapani V."/>
            <person name="Bonilla-Rosso G."/>
            <person name="Karlsson M."/>
            <person name="Shevchenko A."/>
            <person name="Choi S.R."/>
            <person name="Kim H.G."/>
            <person name="Park J.Y."/>
            <person name="Lim Y.P."/>
            <person name="Ludwig-Muller J."/>
            <person name="Dixelius C."/>
        </authorList>
    </citation>
    <scope>NUCLEOTIDE SEQUENCE</scope>
    <source>
        <tissue evidence="1">Potato root galls</tissue>
    </source>
</reference>
<sequence>NAQESLGGDFQRFAPKKKLTVAECVDHSYRYVTQLEVDYKLADAGMRLRYTNPKKRKGKFQNDGRPPDTTRTLIKGRTTIGRPKGSKNKIPKLGNDLDFANFGIPWSFVYREMKATNTCPLDTALMTMYLLQRFRVIVIPEQETLLLSCLKSIDAENYDKARYDWLRSTSHSTGDDLDIYGSMEERFQDYVPSIFKIGVRIDAYCSSESCVKPKFSGRIARSGLFISNKNPVQESIERFLDNPIRGGHRQRINSEQILSVPEKDRRLRPQPLGPTGDVIQDDPIWECRGDILTESHELESALLVLDLQFVYGVFNAASMPRTVRFGLNEYFLGAIMFSNGCHFTGTVIVEQSGIYYDGLMKSKKLRWVRPDNQENGFFVYRCWYVRRGDVGNSNVWLKIVMKAAPNPTIR</sequence>
<feature type="non-terminal residue" evidence="1">
    <location>
        <position position="1"/>
    </location>
</feature>